<evidence type="ECO:0000313" key="2">
    <source>
        <dbReference type="EMBL" id="KKM68044.1"/>
    </source>
</evidence>
<keyword evidence="1" id="KW-1133">Transmembrane helix</keyword>
<organism evidence="2">
    <name type="scientific">marine sediment metagenome</name>
    <dbReference type="NCBI Taxonomy" id="412755"/>
    <lineage>
        <taxon>unclassified sequences</taxon>
        <taxon>metagenomes</taxon>
        <taxon>ecological metagenomes</taxon>
    </lineage>
</organism>
<sequence length="83" mass="9139">MEECIECGNEATAKCAICGKLLCNDHITHGITLRTNAPAVNCPNCQKKFPRKVRKISIMMILGLIIGAIILIFSLNLIIPFLK</sequence>
<dbReference type="InterPro" id="IPR011011">
    <property type="entry name" value="Znf_FYVE_PHD"/>
</dbReference>
<keyword evidence="1" id="KW-0812">Transmembrane</keyword>
<keyword evidence="1" id="KW-0472">Membrane</keyword>
<proteinExistence type="predicted"/>
<feature type="transmembrane region" description="Helical" evidence="1">
    <location>
        <begin position="56"/>
        <end position="79"/>
    </location>
</feature>
<dbReference type="AlphaFoldDB" id="A0A0F9JE18"/>
<gene>
    <name evidence="2" type="ORF">LCGC14_1464890</name>
</gene>
<reference evidence="2" key="1">
    <citation type="journal article" date="2015" name="Nature">
        <title>Complex archaea that bridge the gap between prokaryotes and eukaryotes.</title>
        <authorList>
            <person name="Spang A."/>
            <person name="Saw J.H."/>
            <person name="Jorgensen S.L."/>
            <person name="Zaremba-Niedzwiedzka K."/>
            <person name="Martijn J."/>
            <person name="Lind A.E."/>
            <person name="van Eijk R."/>
            <person name="Schleper C."/>
            <person name="Guy L."/>
            <person name="Ettema T.J."/>
        </authorList>
    </citation>
    <scope>NUCLEOTIDE SEQUENCE</scope>
</reference>
<name>A0A0F9JE18_9ZZZZ</name>
<accession>A0A0F9JE18</accession>
<protein>
    <submittedName>
        <fullName evidence="2">Uncharacterized protein</fullName>
    </submittedName>
</protein>
<dbReference type="EMBL" id="LAZR01010241">
    <property type="protein sequence ID" value="KKM68044.1"/>
    <property type="molecule type" value="Genomic_DNA"/>
</dbReference>
<dbReference type="SUPFAM" id="SSF57903">
    <property type="entry name" value="FYVE/PHD zinc finger"/>
    <property type="match status" value="1"/>
</dbReference>
<evidence type="ECO:0000256" key="1">
    <source>
        <dbReference type="SAM" id="Phobius"/>
    </source>
</evidence>
<comment type="caution">
    <text evidence="2">The sequence shown here is derived from an EMBL/GenBank/DDBJ whole genome shotgun (WGS) entry which is preliminary data.</text>
</comment>